<organism evidence="6 7">
    <name type="scientific">Vanilla planifolia</name>
    <name type="common">Vanilla</name>
    <dbReference type="NCBI Taxonomy" id="51239"/>
    <lineage>
        <taxon>Eukaryota</taxon>
        <taxon>Viridiplantae</taxon>
        <taxon>Streptophyta</taxon>
        <taxon>Embryophyta</taxon>
        <taxon>Tracheophyta</taxon>
        <taxon>Spermatophyta</taxon>
        <taxon>Magnoliopsida</taxon>
        <taxon>Liliopsida</taxon>
        <taxon>Asparagales</taxon>
        <taxon>Orchidaceae</taxon>
        <taxon>Vanilloideae</taxon>
        <taxon>Vanilleae</taxon>
        <taxon>Vanilla</taxon>
    </lineage>
</organism>
<feature type="compositionally biased region" description="Polar residues" evidence="3">
    <location>
        <begin position="224"/>
        <end position="233"/>
    </location>
</feature>
<name>A0A835QE71_VANPL</name>
<sequence length="676" mass="72743">MSVAPASASISGDLESGIWGTWEELLLACAVNRYGTRSWESIAMEIQARSPFSDLLTAQNCRKRFLDLRRRFESGGEGIGEDGKEASAGTDDGSSAVVPWLENLRKLRMAELRREVERSDASITSLQLKLKNLRAERERNEAGSGGSDPKEKENYKVGDSPRSAPGTPARDRISCQDSGQSCKESNSTDLKDKGGQPGCKEATESVQAPESGGPASTARPVHETSYNGSSETLSLPKGVHKPEEAPPPPGDSGVSVASDAVEGAGEKDGSDVQSSVILSRRRKGRRRKKVSDRSGVAMEAVADAISHVAANAKPIAASVPFASFFEIVRSSNYGSVFASRLESQETSRYKTLIRRHVDLQMVRARLERQGKKYSATEFFRDLLLLCNNALVFYSHGSRESTAAAYLREMVLKEIAAMLPIAVLPSIDTMPAARVTSPPHALAVNKKLESDVENPLPKKRHLSGSLIACQKCSSLSNKAAAVGKEKRGHASDSDQKEEIQSDKQSANSKLKAAERLKISTARGFRTNKSRCGNSTTRISKLKASTISDEIVEAVPPKIDKKALAIATTLTARKLNAAGFLSRSNTERLPNSMKRSGGGSGGNEAEKKRVVKGEGRKMASRGAAAAATGSDLPAKRNVGRPPKRMALTPSRPPAKRAKGQAPSMKHPPVPAQKKRRRK</sequence>
<feature type="compositionally biased region" description="Basic and acidic residues" evidence="3">
    <location>
        <begin position="602"/>
        <end position="615"/>
    </location>
</feature>
<dbReference type="InterPro" id="IPR036427">
    <property type="entry name" value="Bromodomain-like_sf"/>
</dbReference>
<dbReference type="Gene3D" id="1.10.10.60">
    <property type="entry name" value="Homeodomain-like"/>
    <property type="match status" value="1"/>
</dbReference>
<evidence type="ECO:0008006" key="8">
    <source>
        <dbReference type="Google" id="ProtNLM"/>
    </source>
</evidence>
<dbReference type="CDD" id="cd04369">
    <property type="entry name" value="Bromodomain"/>
    <property type="match status" value="1"/>
</dbReference>
<dbReference type="EMBL" id="JADCNM010000009">
    <property type="protein sequence ID" value="KAG0469005.1"/>
    <property type="molecule type" value="Genomic_DNA"/>
</dbReference>
<accession>A0A835QE71</accession>
<feature type="compositionally biased region" description="Polar residues" evidence="3">
    <location>
        <begin position="175"/>
        <end position="188"/>
    </location>
</feature>
<feature type="compositionally biased region" description="Basic and acidic residues" evidence="3">
    <location>
        <begin position="482"/>
        <end position="500"/>
    </location>
</feature>
<keyword evidence="1 2" id="KW-0103">Bromodomain</keyword>
<dbReference type="PROSITE" id="PS50090">
    <property type="entry name" value="MYB_LIKE"/>
    <property type="match status" value="1"/>
</dbReference>
<dbReference type="PROSITE" id="PS50014">
    <property type="entry name" value="BROMODOMAIN_2"/>
    <property type="match status" value="1"/>
</dbReference>
<dbReference type="PANTHER" id="PTHR37888">
    <property type="entry name" value="DNA-BINDING BROMODOMAIN-CONTAINING PROTEIN"/>
    <property type="match status" value="1"/>
</dbReference>
<evidence type="ECO:0000313" key="7">
    <source>
        <dbReference type="Proteomes" id="UP000639772"/>
    </source>
</evidence>
<feature type="region of interest" description="Disordered" evidence="3">
    <location>
        <begin position="134"/>
        <end position="293"/>
    </location>
</feature>
<dbReference type="AlphaFoldDB" id="A0A835QE71"/>
<dbReference type="InterPro" id="IPR001487">
    <property type="entry name" value="Bromodomain"/>
</dbReference>
<evidence type="ECO:0000256" key="1">
    <source>
        <dbReference type="ARBA" id="ARBA00023117"/>
    </source>
</evidence>
<feature type="region of interest" description="Disordered" evidence="3">
    <location>
        <begin position="76"/>
        <end position="95"/>
    </location>
</feature>
<dbReference type="SMART" id="SM00717">
    <property type="entry name" value="SANT"/>
    <property type="match status" value="1"/>
</dbReference>
<dbReference type="SMART" id="SM00297">
    <property type="entry name" value="BROMO"/>
    <property type="match status" value="1"/>
</dbReference>
<dbReference type="Proteomes" id="UP000639772">
    <property type="component" value="Chromosome 9"/>
</dbReference>
<reference evidence="6 7" key="1">
    <citation type="journal article" date="2020" name="Nat. Food">
        <title>A phased Vanilla planifolia genome enables genetic improvement of flavour and production.</title>
        <authorList>
            <person name="Hasing T."/>
            <person name="Tang H."/>
            <person name="Brym M."/>
            <person name="Khazi F."/>
            <person name="Huang T."/>
            <person name="Chambers A.H."/>
        </authorList>
    </citation>
    <scope>NUCLEOTIDE SEQUENCE [LARGE SCALE GENOMIC DNA]</scope>
    <source>
        <tissue evidence="6">Leaf</tissue>
    </source>
</reference>
<feature type="compositionally biased region" description="Basic residues" evidence="3">
    <location>
        <begin position="279"/>
        <end position="290"/>
    </location>
</feature>
<dbReference type="InterPro" id="IPR001005">
    <property type="entry name" value="SANT/Myb"/>
</dbReference>
<gene>
    <name evidence="6" type="ORF">HPP92_018333</name>
</gene>
<dbReference type="SUPFAM" id="SSF46689">
    <property type="entry name" value="Homeodomain-like"/>
    <property type="match status" value="1"/>
</dbReference>
<dbReference type="Pfam" id="PF00249">
    <property type="entry name" value="Myb_DNA-binding"/>
    <property type="match status" value="1"/>
</dbReference>
<dbReference type="PANTHER" id="PTHR37888:SF11">
    <property type="entry name" value="DNA-BINDING BROMODOMAIN-CONTAINING PROTEIN"/>
    <property type="match status" value="1"/>
</dbReference>
<evidence type="ECO:0000256" key="2">
    <source>
        <dbReference type="PROSITE-ProRule" id="PRU00035"/>
    </source>
</evidence>
<evidence type="ECO:0000256" key="3">
    <source>
        <dbReference type="SAM" id="MobiDB-lite"/>
    </source>
</evidence>
<dbReference type="SUPFAM" id="SSF47370">
    <property type="entry name" value="Bromodomain"/>
    <property type="match status" value="1"/>
</dbReference>
<dbReference type="Gene3D" id="1.20.920.10">
    <property type="entry name" value="Bromodomain-like"/>
    <property type="match status" value="1"/>
</dbReference>
<feature type="region of interest" description="Disordered" evidence="3">
    <location>
        <begin position="482"/>
        <end position="512"/>
    </location>
</feature>
<feature type="domain" description="Bromo" evidence="4">
    <location>
        <begin position="329"/>
        <end position="400"/>
    </location>
</feature>
<proteinExistence type="predicted"/>
<dbReference type="Pfam" id="PF00439">
    <property type="entry name" value="Bromodomain"/>
    <property type="match status" value="1"/>
</dbReference>
<evidence type="ECO:0000313" key="6">
    <source>
        <dbReference type="EMBL" id="KAG0469005.1"/>
    </source>
</evidence>
<protein>
    <recommendedName>
        <fullName evidence="8">Bromo domain-containing protein</fullName>
    </recommendedName>
</protein>
<feature type="domain" description="Myb-like" evidence="5">
    <location>
        <begin position="11"/>
        <end position="69"/>
    </location>
</feature>
<dbReference type="CDD" id="cd00167">
    <property type="entry name" value="SANT"/>
    <property type="match status" value="1"/>
</dbReference>
<feature type="region of interest" description="Disordered" evidence="3">
    <location>
        <begin position="584"/>
        <end position="676"/>
    </location>
</feature>
<comment type="caution">
    <text evidence="6">The sequence shown here is derived from an EMBL/GenBank/DDBJ whole genome shotgun (WGS) entry which is preliminary data.</text>
</comment>
<dbReference type="InterPro" id="IPR009057">
    <property type="entry name" value="Homeodomain-like_sf"/>
</dbReference>
<dbReference type="OrthoDB" id="1742084at2759"/>
<evidence type="ECO:0000259" key="5">
    <source>
        <dbReference type="PROSITE" id="PS50090"/>
    </source>
</evidence>
<evidence type="ECO:0000259" key="4">
    <source>
        <dbReference type="PROSITE" id="PS50014"/>
    </source>
</evidence>